<accession>A0ABY6KMD0</accession>
<feature type="domain" description="MATH" evidence="1">
    <location>
        <begin position="10"/>
        <end position="128"/>
    </location>
</feature>
<protein>
    <submittedName>
        <fullName evidence="2">SPOP</fullName>
    </submittedName>
</protein>
<sequence length="128" mass="14874">MDGETSKFIKTSFLWTIDNFSLHQEDVGERIESSTFSTPDKDKLEWKLRLYPNGERDKGFLSLYITLESDCSDIDIEFKFSILSSTRKKFNSMEIVSTFGNNSSWVIQSFFQSHLYLKKKLLSSPMTS</sequence>
<dbReference type="Proteomes" id="UP001235939">
    <property type="component" value="Chromosome 07"/>
</dbReference>
<dbReference type="PROSITE" id="PS50144">
    <property type="entry name" value="MATH"/>
    <property type="match status" value="1"/>
</dbReference>
<organism evidence="2 3">
    <name type="scientific">Cordylochernes scorpioides</name>
    <dbReference type="NCBI Taxonomy" id="51811"/>
    <lineage>
        <taxon>Eukaryota</taxon>
        <taxon>Metazoa</taxon>
        <taxon>Ecdysozoa</taxon>
        <taxon>Arthropoda</taxon>
        <taxon>Chelicerata</taxon>
        <taxon>Arachnida</taxon>
        <taxon>Pseudoscorpiones</taxon>
        <taxon>Cheliferoidea</taxon>
        <taxon>Chernetidae</taxon>
        <taxon>Cordylochernes</taxon>
    </lineage>
</organism>
<dbReference type="InterPro" id="IPR008974">
    <property type="entry name" value="TRAF-like"/>
</dbReference>
<evidence type="ECO:0000313" key="2">
    <source>
        <dbReference type="EMBL" id="UYV69669.1"/>
    </source>
</evidence>
<dbReference type="SUPFAM" id="SSF49599">
    <property type="entry name" value="TRAF domain-like"/>
    <property type="match status" value="1"/>
</dbReference>
<gene>
    <name evidence="2" type="ORF">LAZ67_7000159</name>
</gene>
<dbReference type="InterPro" id="IPR002083">
    <property type="entry name" value="MATH/TRAF_dom"/>
</dbReference>
<dbReference type="Gene3D" id="2.60.210.10">
    <property type="entry name" value="Apoptosis, Tumor Necrosis Factor Receptor Associated Protein 2, Chain A"/>
    <property type="match status" value="1"/>
</dbReference>
<proteinExistence type="predicted"/>
<evidence type="ECO:0000313" key="3">
    <source>
        <dbReference type="Proteomes" id="UP001235939"/>
    </source>
</evidence>
<dbReference type="Pfam" id="PF22486">
    <property type="entry name" value="MATH_2"/>
    <property type="match status" value="1"/>
</dbReference>
<evidence type="ECO:0000259" key="1">
    <source>
        <dbReference type="PROSITE" id="PS50144"/>
    </source>
</evidence>
<name>A0ABY6KMD0_9ARAC</name>
<dbReference type="EMBL" id="CP092869">
    <property type="protein sequence ID" value="UYV69669.1"/>
    <property type="molecule type" value="Genomic_DNA"/>
</dbReference>
<reference evidence="2 3" key="1">
    <citation type="submission" date="2022-01" db="EMBL/GenBank/DDBJ databases">
        <title>A chromosomal length assembly of Cordylochernes scorpioides.</title>
        <authorList>
            <person name="Zeh D."/>
            <person name="Zeh J."/>
        </authorList>
    </citation>
    <scope>NUCLEOTIDE SEQUENCE [LARGE SCALE GENOMIC DNA]</scope>
    <source>
        <strain evidence="2">IN4F17</strain>
        <tissue evidence="2">Whole Body</tissue>
    </source>
</reference>
<keyword evidence="3" id="KW-1185">Reference proteome</keyword>